<gene>
    <name evidence="3" type="primary">cheD</name>
    <name evidence="4" type="ORF">BFC18_16235</name>
</gene>
<reference evidence="4 5" key="1">
    <citation type="submission" date="2016-08" db="EMBL/GenBank/DDBJ databases">
        <authorList>
            <person name="Seilhamer J.J."/>
        </authorList>
    </citation>
    <scope>NUCLEOTIDE SEQUENCE [LARGE SCALE GENOMIC DNA]</scope>
    <source>
        <strain evidence="4 5">KCTC 42603</strain>
    </source>
</reference>
<accession>A0A1E7Z895</accession>
<dbReference type="EC" id="3.5.1.44" evidence="3"/>
<dbReference type="OrthoDB" id="9807202at2"/>
<keyword evidence="1 3" id="KW-0145">Chemotaxis</keyword>
<dbReference type="Proteomes" id="UP000175691">
    <property type="component" value="Unassembled WGS sequence"/>
</dbReference>
<dbReference type="RefSeq" id="WP_070126423.1">
    <property type="nucleotide sequence ID" value="NZ_MDHN01000037.1"/>
</dbReference>
<keyword evidence="5" id="KW-1185">Reference proteome</keyword>
<dbReference type="Gene3D" id="3.30.1330.200">
    <property type="match status" value="1"/>
</dbReference>
<dbReference type="InterPro" id="IPR011324">
    <property type="entry name" value="Cytotoxic_necrot_fac-like_cat"/>
</dbReference>
<dbReference type="InterPro" id="IPR005659">
    <property type="entry name" value="Chemorcpt_Glu_NH3ase_CheD"/>
</dbReference>
<dbReference type="HAMAP" id="MF_01440">
    <property type="entry name" value="CheD"/>
    <property type="match status" value="1"/>
</dbReference>
<dbReference type="STRING" id="1656094.BFC18_16235"/>
<dbReference type="NCBIfam" id="NF010013">
    <property type="entry name" value="PRK13487.1"/>
    <property type="match status" value="1"/>
</dbReference>
<name>A0A1E7Z895_9ALTE</name>
<dbReference type="Pfam" id="PF03975">
    <property type="entry name" value="CheD"/>
    <property type="match status" value="1"/>
</dbReference>
<dbReference type="PANTHER" id="PTHR35147:SF2">
    <property type="entry name" value="CHEMORECEPTOR GLUTAMINE DEAMIDASE CHED-RELATED"/>
    <property type="match status" value="1"/>
</dbReference>
<dbReference type="GO" id="GO:0006935">
    <property type="term" value="P:chemotaxis"/>
    <property type="evidence" value="ECO:0007669"/>
    <property type="project" value="UniProtKB-UniRule"/>
</dbReference>
<dbReference type="AlphaFoldDB" id="A0A1E7Z895"/>
<dbReference type="CDD" id="cd16352">
    <property type="entry name" value="CheD"/>
    <property type="match status" value="1"/>
</dbReference>
<keyword evidence="2 3" id="KW-0378">Hydrolase</keyword>
<dbReference type="InterPro" id="IPR038592">
    <property type="entry name" value="CheD-like_sf"/>
</dbReference>
<dbReference type="EMBL" id="MDHN01000037">
    <property type="protein sequence ID" value="OFC69624.1"/>
    <property type="molecule type" value="Genomic_DNA"/>
</dbReference>
<comment type="catalytic activity">
    <reaction evidence="3">
        <text>L-glutaminyl-[protein] + H2O = L-glutamyl-[protein] + NH4(+)</text>
        <dbReference type="Rhea" id="RHEA:16441"/>
        <dbReference type="Rhea" id="RHEA-COMP:10207"/>
        <dbReference type="Rhea" id="RHEA-COMP:10208"/>
        <dbReference type="ChEBI" id="CHEBI:15377"/>
        <dbReference type="ChEBI" id="CHEBI:28938"/>
        <dbReference type="ChEBI" id="CHEBI:29973"/>
        <dbReference type="ChEBI" id="CHEBI:30011"/>
        <dbReference type="EC" id="3.5.1.44"/>
    </reaction>
</comment>
<organism evidence="4 5">
    <name type="scientific">Alteromonas confluentis</name>
    <dbReference type="NCBI Taxonomy" id="1656094"/>
    <lineage>
        <taxon>Bacteria</taxon>
        <taxon>Pseudomonadati</taxon>
        <taxon>Pseudomonadota</taxon>
        <taxon>Gammaproteobacteria</taxon>
        <taxon>Alteromonadales</taxon>
        <taxon>Alteromonadaceae</taxon>
        <taxon>Alteromonas/Salinimonas group</taxon>
        <taxon>Alteromonas</taxon>
    </lineage>
</organism>
<evidence type="ECO:0000313" key="4">
    <source>
        <dbReference type="EMBL" id="OFC69624.1"/>
    </source>
</evidence>
<dbReference type="PANTHER" id="PTHR35147">
    <property type="entry name" value="CHEMORECEPTOR GLUTAMINE DEAMIDASE CHED-RELATED"/>
    <property type="match status" value="1"/>
</dbReference>
<proteinExistence type="inferred from homology"/>
<comment type="function">
    <text evidence="3">Probably deamidates glutamine residues to glutamate on methyl-accepting chemotaxis receptors (MCPs), playing an important role in chemotaxis.</text>
</comment>
<evidence type="ECO:0000256" key="1">
    <source>
        <dbReference type="ARBA" id="ARBA00022500"/>
    </source>
</evidence>
<comment type="caution">
    <text evidence="4">The sequence shown here is derived from an EMBL/GenBank/DDBJ whole genome shotgun (WGS) entry which is preliminary data.</text>
</comment>
<dbReference type="GO" id="GO:0050568">
    <property type="term" value="F:protein-glutamine glutaminase activity"/>
    <property type="evidence" value="ECO:0007669"/>
    <property type="project" value="UniProtKB-UniRule"/>
</dbReference>
<sequence>MPDHDFSRPPSYYDSRFGRDAVKILPGQYYVTSADKLIVTVLGSCVAVCLYDPITEVGGMNHFMLPSNNTVSAASFEANRYGVHAMEVLLNDCLRLGAEKKRLVAKVFGGARVLPGYVSNDIGATNAAFGLEFLQTENIPVLAHDLLKNYARKVYFTPSDGSVIMKRIYDMHNNTIYEREAELSVKVNADTSKTGSVDLFDN</sequence>
<dbReference type="SUPFAM" id="SSF64438">
    <property type="entry name" value="CNF1/YfiH-like putative cysteine hydrolases"/>
    <property type="match status" value="1"/>
</dbReference>
<evidence type="ECO:0000256" key="2">
    <source>
        <dbReference type="ARBA" id="ARBA00022801"/>
    </source>
</evidence>
<evidence type="ECO:0000256" key="3">
    <source>
        <dbReference type="HAMAP-Rule" id="MF_01440"/>
    </source>
</evidence>
<comment type="similarity">
    <text evidence="3">Belongs to the CheD family.</text>
</comment>
<evidence type="ECO:0000313" key="5">
    <source>
        <dbReference type="Proteomes" id="UP000175691"/>
    </source>
</evidence>
<protein>
    <recommendedName>
        <fullName evidence="3">Probable chemoreceptor glutamine deamidase CheD</fullName>
        <ecNumber evidence="3">3.5.1.44</ecNumber>
    </recommendedName>
</protein>